<evidence type="ECO:0000256" key="1">
    <source>
        <dbReference type="ARBA" id="ARBA00008045"/>
    </source>
</evidence>
<dbReference type="InterPro" id="IPR009053">
    <property type="entry name" value="Prefoldin"/>
</dbReference>
<dbReference type="InterPro" id="IPR002777">
    <property type="entry name" value="PFD_beta-like"/>
</dbReference>
<evidence type="ECO:0000256" key="2">
    <source>
        <dbReference type="ARBA" id="ARBA00023186"/>
    </source>
</evidence>
<dbReference type="AlphaFoldDB" id="A0A061R780"/>
<comment type="similarity">
    <text evidence="1">Belongs to the prefoldin subunit beta family.</text>
</comment>
<dbReference type="FunFam" id="1.10.287.370:FF:000003">
    <property type="entry name" value="Prefoldin subunit 6"/>
    <property type="match status" value="1"/>
</dbReference>
<protein>
    <submittedName>
        <fullName evidence="4">Prefoldin beta subunit</fullName>
    </submittedName>
</protein>
<keyword evidence="2" id="KW-0143">Chaperone</keyword>
<dbReference type="GO" id="GO:0051131">
    <property type="term" value="P:chaperone-mediated protein complex assembly"/>
    <property type="evidence" value="ECO:0007669"/>
    <property type="project" value="TreeGrafter"/>
</dbReference>
<dbReference type="CDD" id="cd23161">
    <property type="entry name" value="Prefoldin_6"/>
    <property type="match status" value="1"/>
</dbReference>
<sequence length="128" mass="14912">MAATALYQQHKNEVEAYREIQRDMQKNHSARSQFQTQLSENKMVLQELDILEDDAVVYKMVGPVMVKQDLVEAKSNVGKRLEYIEGEIKRLENCLNSLEKKQNEKQKEIMKIQEKLKDMQQAAGSKQL</sequence>
<proteinExistence type="inferred from homology"/>
<reference evidence="4" key="1">
    <citation type="submission" date="2014-05" db="EMBL/GenBank/DDBJ databases">
        <title>The transcriptome of the halophilic microalga Tetraselmis sp. GSL018 isolated from the Great Salt Lake, Utah.</title>
        <authorList>
            <person name="Jinkerson R.E."/>
            <person name="D'Adamo S."/>
            <person name="Posewitz M.C."/>
        </authorList>
    </citation>
    <scope>NUCLEOTIDE SEQUENCE</scope>
    <source>
        <strain evidence="4">GSL018</strain>
    </source>
</reference>
<dbReference type="GO" id="GO:0051087">
    <property type="term" value="F:protein-folding chaperone binding"/>
    <property type="evidence" value="ECO:0007669"/>
    <property type="project" value="TreeGrafter"/>
</dbReference>
<accession>A0A061R780</accession>
<dbReference type="GO" id="GO:0009409">
    <property type="term" value="P:response to cold"/>
    <property type="evidence" value="ECO:0007669"/>
    <property type="project" value="UniProtKB-ARBA"/>
</dbReference>
<feature type="coiled-coil region" evidence="3">
    <location>
        <begin position="81"/>
        <end position="122"/>
    </location>
</feature>
<dbReference type="EMBL" id="GBEZ01020276">
    <property type="protein sequence ID" value="JAC66381.1"/>
    <property type="molecule type" value="Transcribed_RNA"/>
</dbReference>
<dbReference type="Pfam" id="PF01920">
    <property type="entry name" value="Prefoldin_2"/>
    <property type="match status" value="1"/>
</dbReference>
<evidence type="ECO:0000313" key="4">
    <source>
        <dbReference type="EMBL" id="JAC66381.1"/>
    </source>
</evidence>
<dbReference type="GO" id="GO:0005737">
    <property type="term" value="C:cytoplasm"/>
    <property type="evidence" value="ECO:0007669"/>
    <property type="project" value="TreeGrafter"/>
</dbReference>
<dbReference type="GO" id="GO:0016272">
    <property type="term" value="C:prefoldin complex"/>
    <property type="evidence" value="ECO:0007669"/>
    <property type="project" value="InterPro"/>
</dbReference>
<dbReference type="GO" id="GO:0006457">
    <property type="term" value="P:protein folding"/>
    <property type="evidence" value="ECO:0007669"/>
    <property type="project" value="InterPro"/>
</dbReference>
<dbReference type="SUPFAM" id="SSF46579">
    <property type="entry name" value="Prefoldin"/>
    <property type="match status" value="1"/>
</dbReference>
<evidence type="ECO:0000256" key="3">
    <source>
        <dbReference type="SAM" id="Coils"/>
    </source>
</evidence>
<dbReference type="PANTHER" id="PTHR21431:SF0">
    <property type="entry name" value="PREFOLDIN SUBUNIT 6"/>
    <property type="match status" value="1"/>
</dbReference>
<keyword evidence="3" id="KW-0175">Coiled coil</keyword>
<dbReference type="PANTHER" id="PTHR21431">
    <property type="entry name" value="PREFOLDIN SUBUNIT 6"/>
    <property type="match status" value="1"/>
</dbReference>
<gene>
    <name evidence="4" type="primary">PFDB</name>
    <name evidence="4" type="ORF">TSPGSL018_13822</name>
</gene>
<organism evidence="4">
    <name type="scientific">Tetraselmis sp. GSL018</name>
    <dbReference type="NCBI Taxonomy" id="582737"/>
    <lineage>
        <taxon>Eukaryota</taxon>
        <taxon>Viridiplantae</taxon>
        <taxon>Chlorophyta</taxon>
        <taxon>core chlorophytes</taxon>
        <taxon>Chlorodendrophyceae</taxon>
        <taxon>Chlorodendrales</taxon>
        <taxon>Chlorodendraceae</taxon>
        <taxon>Tetraselmis</taxon>
    </lineage>
</organism>
<dbReference type="Gene3D" id="1.10.287.370">
    <property type="match status" value="1"/>
</dbReference>
<dbReference type="GO" id="GO:0051082">
    <property type="term" value="F:unfolded protein binding"/>
    <property type="evidence" value="ECO:0007669"/>
    <property type="project" value="InterPro"/>
</dbReference>
<name>A0A061R780_9CHLO</name>